<protein>
    <submittedName>
        <fullName evidence="2">Uncharacterized protein</fullName>
    </submittedName>
</protein>
<keyword evidence="1" id="KW-0812">Transmembrane</keyword>
<keyword evidence="1" id="KW-0472">Membrane</keyword>
<accession>A0A2Z6ZVX2</accession>
<dbReference type="EMBL" id="KV045719">
    <property type="protein sequence ID" value="KZV07047.1"/>
    <property type="molecule type" value="Genomic_DNA"/>
</dbReference>
<keyword evidence="1" id="KW-1133">Transmembrane helix</keyword>
<evidence type="ECO:0000256" key="1">
    <source>
        <dbReference type="SAM" id="Phobius"/>
    </source>
</evidence>
<feature type="transmembrane region" description="Helical" evidence="1">
    <location>
        <begin position="38"/>
        <end position="63"/>
    </location>
</feature>
<dbReference type="AlphaFoldDB" id="A0A2Z6ZVX2"/>
<sequence length="140" mass="15891">MMTSLLMSSNLSAQLIFIICSILRYIQLLERRLLIDSLTVLITLRLLTDSSAVLIIATVNIFINNNLRIFFFDQMLQQASQYMIQLVSWPPPDYKQLISTLDVSIANSTADSLNASNQLLNIYCEPIAEHILRPEICALE</sequence>
<evidence type="ECO:0000313" key="3">
    <source>
        <dbReference type="Proteomes" id="UP000250235"/>
    </source>
</evidence>
<evidence type="ECO:0000313" key="2">
    <source>
        <dbReference type="EMBL" id="KZV07047.1"/>
    </source>
</evidence>
<feature type="transmembrane region" description="Helical" evidence="1">
    <location>
        <begin position="6"/>
        <end position="26"/>
    </location>
</feature>
<reference evidence="2 3" key="1">
    <citation type="journal article" date="2015" name="Proc. Natl. Acad. Sci. U.S.A.">
        <title>The resurrection genome of Boea hygrometrica: A blueprint for survival of dehydration.</title>
        <authorList>
            <person name="Xiao L."/>
            <person name="Yang G."/>
            <person name="Zhang L."/>
            <person name="Yang X."/>
            <person name="Zhao S."/>
            <person name="Ji Z."/>
            <person name="Zhou Q."/>
            <person name="Hu M."/>
            <person name="Wang Y."/>
            <person name="Chen M."/>
            <person name="Xu Y."/>
            <person name="Jin H."/>
            <person name="Xiao X."/>
            <person name="Hu G."/>
            <person name="Bao F."/>
            <person name="Hu Y."/>
            <person name="Wan P."/>
            <person name="Li L."/>
            <person name="Deng X."/>
            <person name="Kuang T."/>
            <person name="Xiang C."/>
            <person name="Zhu J.K."/>
            <person name="Oliver M.J."/>
            <person name="He Y."/>
        </authorList>
    </citation>
    <scope>NUCLEOTIDE SEQUENCE [LARGE SCALE GENOMIC DNA]</scope>
    <source>
        <strain evidence="3">cv. XS01</strain>
    </source>
</reference>
<gene>
    <name evidence="2" type="ORF">F511_45471</name>
</gene>
<name>A0A2Z6ZVX2_9LAMI</name>
<proteinExistence type="predicted"/>
<dbReference type="Proteomes" id="UP000250235">
    <property type="component" value="Unassembled WGS sequence"/>
</dbReference>
<organism evidence="2 3">
    <name type="scientific">Dorcoceras hygrometricum</name>
    <dbReference type="NCBI Taxonomy" id="472368"/>
    <lineage>
        <taxon>Eukaryota</taxon>
        <taxon>Viridiplantae</taxon>
        <taxon>Streptophyta</taxon>
        <taxon>Embryophyta</taxon>
        <taxon>Tracheophyta</taxon>
        <taxon>Spermatophyta</taxon>
        <taxon>Magnoliopsida</taxon>
        <taxon>eudicotyledons</taxon>
        <taxon>Gunneridae</taxon>
        <taxon>Pentapetalae</taxon>
        <taxon>asterids</taxon>
        <taxon>lamiids</taxon>
        <taxon>Lamiales</taxon>
        <taxon>Gesneriaceae</taxon>
        <taxon>Didymocarpoideae</taxon>
        <taxon>Trichosporeae</taxon>
        <taxon>Loxocarpinae</taxon>
        <taxon>Dorcoceras</taxon>
    </lineage>
</organism>
<keyword evidence="3" id="KW-1185">Reference proteome</keyword>